<dbReference type="Proteomes" id="UP001225134">
    <property type="component" value="Unassembled WGS sequence"/>
</dbReference>
<feature type="region of interest" description="Disordered" evidence="1">
    <location>
        <begin position="432"/>
        <end position="459"/>
    </location>
</feature>
<dbReference type="EMBL" id="JASSPP010000007">
    <property type="protein sequence ID" value="MDK9580833.1"/>
    <property type="molecule type" value="Genomic_DNA"/>
</dbReference>
<feature type="compositionally biased region" description="Basic and acidic residues" evidence="1">
    <location>
        <begin position="445"/>
        <end position="459"/>
    </location>
</feature>
<dbReference type="RefSeq" id="WP_285153083.1">
    <property type="nucleotide sequence ID" value="NZ_JASSPP010000007.1"/>
</dbReference>
<comment type="caution">
    <text evidence="2">The sequence shown here is derived from an EMBL/GenBank/DDBJ whole genome shotgun (WGS) entry which is preliminary data.</text>
</comment>
<accession>A0ABT7HJY6</accession>
<organism evidence="2 3">
    <name type="scientific">Sneathia sanguinegens</name>
    <dbReference type="NCBI Taxonomy" id="40543"/>
    <lineage>
        <taxon>Bacteria</taxon>
        <taxon>Fusobacteriati</taxon>
        <taxon>Fusobacteriota</taxon>
        <taxon>Fusobacteriia</taxon>
        <taxon>Fusobacteriales</taxon>
        <taxon>Leptotrichiaceae</taxon>
        <taxon>Sneathia</taxon>
    </lineage>
</organism>
<evidence type="ECO:0000256" key="1">
    <source>
        <dbReference type="SAM" id="MobiDB-lite"/>
    </source>
</evidence>
<reference evidence="2 3" key="1">
    <citation type="submission" date="2023-06" db="EMBL/GenBank/DDBJ databases">
        <title>Antibody response to the Sneathia vaginalis cytopathogenic toxin A during pregnancy.</title>
        <authorList>
            <person name="Mccoy Z.T."/>
            <person name="Serrano M.G."/>
            <person name="Spaine K."/>
            <person name="Edwards D.J."/>
            <person name="Buck G.A."/>
            <person name="Jefferson K."/>
        </authorList>
    </citation>
    <scope>NUCLEOTIDE SEQUENCE [LARGE SCALE GENOMIC DNA]</scope>
    <source>
        <strain evidence="2 3">CCUG 42621</strain>
    </source>
</reference>
<dbReference type="InterPro" id="IPR021145">
    <property type="entry name" value="Portal_protein_SPP1_Gp6-like"/>
</dbReference>
<proteinExistence type="predicted"/>
<name>A0ABT7HJY6_9FUSO</name>
<sequence>MDLDRFYSSKKYKEMLIADRYYEYDHDILYRVKQTIDSDGNLVDIKNVPNHKLVDNRFRNLLDQKANYVLSKPLTLDGENQEYIKELHKIMDSKFLKTLYLLCKNCYKYGIGWLCIYINKDGELCFKNINSKEVIPIWADKEHTELEKVIRAFNYYDEHNNLIQYQEEYTVEGVTVSINDKVTEFKPYLQKGMDNGKWGIIPMIPFKCNDDELGLLSRVKTLQDALNENLSDYKNDMEQNWRNTIFIVKGYNPEGEKFRYNLTQYGCVGIDENTDIDTITVDVNASNYESMANILTKSILENGRGFDSKNEMLGHDPNEMNIQSMYSTIDLDANELELEFQSSLIDVIKIINKYILITKGVDYSEDEVKFIFNRDIMVNESQAIQDCLASSSLVSTETMLSKHPFVSNVKTELDRLKKEHLEYEREDIYKEVSKDEVETPAPDSIDNRAKQKQGAKDRQ</sequence>
<protein>
    <submittedName>
        <fullName evidence="2">Phage portal protein</fullName>
    </submittedName>
</protein>
<evidence type="ECO:0000313" key="3">
    <source>
        <dbReference type="Proteomes" id="UP001225134"/>
    </source>
</evidence>
<keyword evidence="3" id="KW-1185">Reference proteome</keyword>
<gene>
    <name evidence="2" type="ORF">QQA45_04800</name>
</gene>
<evidence type="ECO:0000313" key="2">
    <source>
        <dbReference type="EMBL" id="MDK9580833.1"/>
    </source>
</evidence>
<dbReference type="Pfam" id="PF05133">
    <property type="entry name" value="SPP1_portal"/>
    <property type="match status" value="1"/>
</dbReference>